<sequence>MASQREWESVVWHFLGDHLRNTDNEYIKDWIYDFGPSTETEVLPFINFNN</sequence>
<feature type="non-terminal residue" evidence="1">
    <location>
        <position position="50"/>
    </location>
</feature>
<protein>
    <submittedName>
        <fullName evidence="1">Uncharacterized protein</fullName>
    </submittedName>
</protein>
<name>A0A382KIZ5_9ZZZZ</name>
<dbReference type="EMBL" id="UINC01081256">
    <property type="protein sequence ID" value="SVC24924.1"/>
    <property type="molecule type" value="Genomic_DNA"/>
</dbReference>
<organism evidence="1">
    <name type="scientific">marine metagenome</name>
    <dbReference type="NCBI Taxonomy" id="408172"/>
    <lineage>
        <taxon>unclassified sequences</taxon>
        <taxon>metagenomes</taxon>
        <taxon>ecological metagenomes</taxon>
    </lineage>
</organism>
<gene>
    <name evidence="1" type="ORF">METZ01_LOCUS277778</name>
</gene>
<dbReference type="AlphaFoldDB" id="A0A382KIZ5"/>
<proteinExistence type="predicted"/>
<evidence type="ECO:0000313" key="1">
    <source>
        <dbReference type="EMBL" id="SVC24924.1"/>
    </source>
</evidence>
<reference evidence="1" key="1">
    <citation type="submission" date="2018-05" db="EMBL/GenBank/DDBJ databases">
        <authorList>
            <person name="Lanie J.A."/>
            <person name="Ng W.-L."/>
            <person name="Kazmierczak K.M."/>
            <person name="Andrzejewski T.M."/>
            <person name="Davidsen T.M."/>
            <person name="Wayne K.J."/>
            <person name="Tettelin H."/>
            <person name="Glass J.I."/>
            <person name="Rusch D."/>
            <person name="Podicherti R."/>
            <person name="Tsui H.-C.T."/>
            <person name="Winkler M.E."/>
        </authorList>
    </citation>
    <scope>NUCLEOTIDE SEQUENCE</scope>
</reference>
<accession>A0A382KIZ5</accession>